<dbReference type="STRING" id="1123282.SAMN02745823_01076"/>
<reference evidence="2 3" key="1">
    <citation type="submission" date="2016-11" db="EMBL/GenBank/DDBJ databases">
        <authorList>
            <person name="Jaros S."/>
            <person name="Januszkiewicz K."/>
            <person name="Wedrychowicz H."/>
        </authorList>
    </citation>
    <scope>NUCLEOTIDE SEQUENCE [LARGE SCALE GENOMIC DNA]</scope>
    <source>
        <strain evidence="2 3">DSM 10068</strain>
    </source>
</reference>
<feature type="transmembrane region" description="Helical" evidence="1">
    <location>
        <begin position="101"/>
        <end position="121"/>
    </location>
</feature>
<evidence type="ECO:0000313" key="3">
    <source>
        <dbReference type="Proteomes" id="UP000183995"/>
    </source>
</evidence>
<keyword evidence="3" id="KW-1185">Reference proteome</keyword>
<dbReference type="Proteomes" id="UP000183995">
    <property type="component" value="Unassembled WGS sequence"/>
</dbReference>
<keyword evidence="1" id="KW-0812">Transmembrane</keyword>
<feature type="transmembrane region" description="Helical" evidence="1">
    <location>
        <begin position="71"/>
        <end position="89"/>
    </location>
</feature>
<organism evidence="2 3">
    <name type="scientific">Sporobacter termitidis DSM 10068</name>
    <dbReference type="NCBI Taxonomy" id="1123282"/>
    <lineage>
        <taxon>Bacteria</taxon>
        <taxon>Bacillati</taxon>
        <taxon>Bacillota</taxon>
        <taxon>Clostridia</taxon>
        <taxon>Eubacteriales</taxon>
        <taxon>Oscillospiraceae</taxon>
        <taxon>Sporobacter</taxon>
    </lineage>
</organism>
<evidence type="ECO:0000313" key="2">
    <source>
        <dbReference type="EMBL" id="SHH82764.1"/>
    </source>
</evidence>
<name>A0A1M5W6F3_9FIRM</name>
<accession>A0A1M5W6F3</accession>
<feature type="transmembrane region" description="Helical" evidence="1">
    <location>
        <begin position="159"/>
        <end position="182"/>
    </location>
</feature>
<dbReference type="AlphaFoldDB" id="A0A1M5W6F3"/>
<evidence type="ECO:0000256" key="1">
    <source>
        <dbReference type="SAM" id="Phobius"/>
    </source>
</evidence>
<sequence>MNKGNGKHDLTRSSKWLLRIFILLAVLPLLLIILISVWFVPHLGGFSISDFWTNEENLQLLQLRMPSISQAFGNLLLYFMVCTCGALLYSKRWEKSRKGYLVLAILSGVAAFFLHSMIWGVDLFIPSSYSLLSPYNRPLIIFPAIRVSLYGNGFLIDNLISIVIHLFAPQVLLAIIVSVLSIRKYIKT</sequence>
<proteinExistence type="predicted"/>
<keyword evidence="1" id="KW-1133">Transmembrane helix</keyword>
<protein>
    <submittedName>
        <fullName evidence="2">Uncharacterized protein</fullName>
    </submittedName>
</protein>
<dbReference type="EMBL" id="FQXV01000003">
    <property type="protein sequence ID" value="SHH82764.1"/>
    <property type="molecule type" value="Genomic_DNA"/>
</dbReference>
<keyword evidence="1" id="KW-0472">Membrane</keyword>
<dbReference type="RefSeq" id="WP_073076637.1">
    <property type="nucleotide sequence ID" value="NZ_FQXV01000003.1"/>
</dbReference>
<feature type="transmembrane region" description="Helical" evidence="1">
    <location>
        <begin position="20"/>
        <end position="40"/>
    </location>
</feature>
<gene>
    <name evidence="2" type="ORF">SAMN02745823_01076</name>
</gene>